<feature type="region of interest" description="Disordered" evidence="1">
    <location>
        <begin position="1"/>
        <end position="54"/>
    </location>
</feature>
<protein>
    <submittedName>
        <fullName evidence="2">Uncharacterized protein</fullName>
    </submittedName>
</protein>
<organism evidence="2 3">
    <name type="scientific">Lophiostoma macrostomum CBS 122681</name>
    <dbReference type="NCBI Taxonomy" id="1314788"/>
    <lineage>
        <taxon>Eukaryota</taxon>
        <taxon>Fungi</taxon>
        <taxon>Dikarya</taxon>
        <taxon>Ascomycota</taxon>
        <taxon>Pezizomycotina</taxon>
        <taxon>Dothideomycetes</taxon>
        <taxon>Pleosporomycetidae</taxon>
        <taxon>Pleosporales</taxon>
        <taxon>Lophiostomataceae</taxon>
        <taxon>Lophiostoma</taxon>
    </lineage>
</organism>
<gene>
    <name evidence="2" type="ORF">K491DRAFT_79507</name>
</gene>
<reference evidence="2" key="1">
    <citation type="journal article" date="2020" name="Stud. Mycol.">
        <title>101 Dothideomycetes genomes: a test case for predicting lifestyles and emergence of pathogens.</title>
        <authorList>
            <person name="Haridas S."/>
            <person name="Albert R."/>
            <person name="Binder M."/>
            <person name="Bloem J."/>
            <person name="Labutti K."/>
            <person name="Salamov A."/>
            <person name="Andreopoulos B."/>
            <person name="Baker S."/>
            <person name="Barry K."/>
            <person name="Bills G."/>
            <person name="Bluhm B."/>
            <person name="Cannon C."/>
            <person name="Castanera R."/>
            <person name="Culley D."/>
            <person name="Daum C."/>
            <person name="Ezra D."/>
            <person name="Gonzalez J."/>
            <person name="Henrissat B."/>
            <person name="Kuo A."/>
            <person name="Liang C."/>
            <person name="Lipzen A."/>
            <person name="Lutzoni F."/>
            <person name="Magnuson J."/>
            <person name="Mondo S."/>
            <person name="Nolan M."/>
            <person name="Ohm R."/>
            <person name="Pangilinan J."/>
            <person name="Park H.-J."/>
            <person name="Ramirez L."/>
            <person name="Alfaro M."/>
            <person name="Sun H."/>
            <person name="Tritt A."/>
            <person name="Yoshinaga Y."/>
            <person name="Zwiers L.-H."/>
            <person name="Turgeon B."/>
            <person name="Goodwin S."/>
            <person name="Spatafora J."/>
            <person name="Crous P."/>
            <person name="Grigoriev I."/>
        </authorList>
    </citation>
    <scope>NUCLEOTIDE SEQUENCE</scope>
    <source>
        <strain evidence="2">CBS 122681</strain>
    </source>
</reference>
<dbReference type="AlphaFoldDB" id="A0A6A6TN80"/>
<dbReference type="Proteomes" id="UP000799324">
    <property type="component" value="Unassembled WGS sequence"/>
</dbReference>
<keyword evidence="3" id="KW-1185">Reference proteome</keyword>
<evidence type="ECO:0000313" key="2">
    <source>
        <dbReference type="EMBL" id="KAF2660348.1"/>
    </source>
</evidence>
<sequence length="207" mass="23118">MEDGQRSAMGSVAPASTSCTNNAEQPSPSRRKGNKNVRVTSYQVPPSHPVPTQLFKRAPTRPVLALHVAYPSSSYNGQGPLSQVRSHKVASSLKSLTSSLRLGRLHRISMRRRMYRSCYDWWVMVGSGKKESGWICESFWVRSGRCQAEGSELKRLSATVNSLAFIHQFPSYLPDVQYYGNTALMFRSAHVHRSKVEQGKGTFGLQL</sequence>
<evidence type="ECO:0000313" key="3">
    <source>
        <dbReference type="Proteomes" id="UP000799324"/>
    </source>
</evidence>
<dbReference type="EMBL" id="MU004300">
    <property type="protein sequence ID" value="KAF2660348.1"/>
    <property type="molecule type" value="Genomic_DNA"/>
</dbReference>
<name>A0A6A6TN80_9PLEO</name>
<accession>A0A6A6TN80</accession>
<feature type="compositionally biased region" description="Polar residues" evidence="1">
    <location>
        <begin position="14"/>
        <end position="28"/>
    </location>
</feature>
<dbReference type="PROSITE" id="PS51257">
    <property type="entry name" value="PROKAR_LIPOPROTEIN"/>
    <property type="match status" value="1"/>
</dbReference>
<evidence type="ECO:0000256" key="1">
    <source>
        <dbReference type="SAM" id="MobiDB-lite"/>
    </source>
</evidence>
<proteinExistence type="predicted"/>